<dbReference type="Proteomes" id="UP000266327">
    <property type="component" value="Unassembled WGS sequence"/>
</dbReference>
<dbReference type="PANTHER" id="PTHR41878:SF1">
    <property type="entry name" value="TNPR PROTEIN"/>
    <property type="match status" value="1"/>
</dbReference>
<proteinExistence type="predicted"/>
<dbReference type="AlphaFoldDB" id="A0A3A3G0A9"/>
<feature type="domain" description="Plasmid pRiA4b Orf3-like" evidence="1">
    <location>
        <begin position="7"/>
        <end position="182"/>
    </location>
</feature>
<sequence>MAKLPQIITLRVELEDITPAIWRRIEVDDDITLRGLHHIIQAAFGWTSSHLHEFVIEERIYAMLDNENVLDSIEDLEQVAFDNRKAKLQRLTYPGQMFVYQYDFGDSWMHKITVEKIESCAHKMGCGNIIDGQRACPPEDVGGVAGYEEFLTAIQQAPASQQAQDYLRWIGGFFDPEAFDRRAANSTLLRMGWNGWGKK</sequence>
<organism evidence="2 3">
    <name type="scientific">Noviherbaspirillum sedimenti</name>
    <dbReference type="NCBI Taxonomy" id="2320865"/>
    <lineage>
        <taxon>Bacteria</taxon>
        <taxon>Pseudomonadati</taxon>
        <taxon>Pseudomonadota</taxon>
        <taxon>Betaproteobacteria</taxon>
        <taxon>Burkholderiales</taxon>
        <taxon>Oxalobacteraceae</taxon>
        <taxon>Noviherbaspirillum</taxon>
    </lineage>
</organism>
<dbReference type="SUPFAM" id="SSF159941">
    <property type="entry name" value="MM3350-like"/>
    <property type="match status" value="1"/>
</dbReference>
<dbReference type="RefSeq" id="WP_119784800.1">
    <property type="nucleotide sequence ID" value="NZ_QYUQ01000002.1"/>
</dbReference>
<comment type="caution">
    <text evidence="2">The sequence shown here is derived from an EMBL/GenBank/DDBJ whole genome shotgun (WGS) entry which is preliminary data.</text>
</comment>
<dbReference type="InterPro" id="IPR024047">
    <property type="entry name" value="MM3350-like_sf"/>
</dbReference>
<dbReference type="EMBL" id="QYUQ01000002">
    <property type="protein sequence ID" value="RJG01351.1"/>
    <property type="molecule type" value="Genomic_DNA"/>
</dbReference>
<name>A0A3A3G0A9_9BURK</name>
<dbReference type="OrthoDB" id="9816539at2"/>
<accession>A0A3A3G0A9</accession>
<evidence type="ECO:0000313" key="3">
    <source>
        <dbReference type="Proteomes" id="UP000266327"/>
    </source>
</evidence>
<evidence type="ECO:0000313" key="2">
    <source>
        <dbReference type="EMBL" id="RJG01351.1"/>
    </source>
</evidence>
<dbReference type="Pfam" id="PF07929">
    <property type="entry name" value="PRiA4_ORF3"/>
    <property type="match status" value="1"/>
</dbReference>
<dbReference type="PANTHER" id="PTHR41878">
    <property type="entry name" value="LEXA REPRESSOR-RELATED"/>
    <property type="match status" value="1"/>
</dbReference>
<protein>
    <submittedName>
        <fullName evidence="2">Plasmid pRiA4b ORF-3 family protein</fullName>
    </submittedName>
</protein>
<reference evidence="3" key="1">
    <citation type="submission" date="2018-09" db="EMBL/GenBank/DDBJ databases">
        <authorList>
            <person name="Zhu H."/>
        </authorList>
    </citation>
    <scope>NUCLEOTIDE SEQUENCE [LARGE SCALE GENOMIC DNA]</scope>
    <source>
        <strain evidence="3">K1S02-23</strain>
    </source>
</reference>
<keyword evidence="3" id="KW-1185">Reference proteome</keyword>
<dbReference type="Gene3D" id="3.10.290.30">
    <property type="entry name" value="MM3350-like"/>
    <property type="match status" value="1"/>
</dbReference>
<gene>
    <name evidence="2" type="ORF">D3878_06940</name>
</gene>
<evidence type="ECO:0000259" key="1">
    <source>
        <dbReference type="Pfam" id="PF07929"/>
    </source>
</evidence>
<dbReference type="InterPro" id="IPR012912">
    <property type="entry name" value="Plasmid_pRiA4b_Orf3-like"/>
</dbReference>